<keyword evidence="3" id="KW-1185">Reference proteome</keyword>
<evidence type="ECO:0000259" key="1">
    <source>
        <dbReference type="Pfam" id="PF16331"/>
    </source>
</evidence>
<dbReference type="RefSeq" id="WP_272181988.1">
    <property type="nucleotide sequence ID" value="NZ_JAQOMS010000002.1"/>
</dbReference>
<reference evidence="2 3" key="1">
    <citation type="submission" date="2023-01" db="EMBL/GenBank/DDBJ databases">
        <title>Psychrosphaera sp. nov., isolated from marine algae.</title>
        <authorList>
            <person name="Bayburt H."/>
            <person name="Choi B.J."/>
            <person name="Kim J.M."/>
            <person name="Choi D.G."/>
            <person name="Jeon C.O."/>
        </authorList>
    </citation>
    <scope>NUCLEOTIDE SEQUENCE [LARGE SCALE GENOMIC DNA]</scope>
    <source>
        <strain evidence="2 3">G1-22</strain>
    </source>
</reference>
<evidence type="ECO:0000313" key="2">
    <source>
        <dbReference type="EMBL" id="MDC2890932.1"/>
    </source>
</evidence>
<proteinExistence type="predicted"/>
<dbReference type="InterPro" id="IPR032519">
    <property type="entry name" value="YbgF_tri"/>
</dbReference>
<dbReference type="Pfam" id="PF16331">
    <property type="entry name" value="TolA_bind_tri"/>
    <property type="match status" value="1"/>
</dbReference>
<name>A0ABT5FIA9_9GAMM</name>
<comment type="caution">
    <text evidence="2">The sequence shown here is derived from an EMBL/GenBank/DDBJ whole genome shotgun (WGS) entry which is preliminary data.</text>
</comment>
<gene>
    <name evidence="2" type="ORF">PN838_22115</name>
</gene>
<feature type="domain" description="YbgF trimerisation" evidence="1">
    <location>
        <begin position="21"/>
        <end position="89"/>
    </location>
</feature>
<dbReference type="EMBL" id="JAQOMS010000002">
    <property type="protein sequence ID" value="MDC2890932.1"/>
    <property type="molecule type" value="Genomic_DNA"/>
</dbReference>
<accession>A0ABT5FIA9</accession>
<sequence>MNGAALAAAPVSDLSSSSTTSSQIEQLQRLIQARGASQVALQQQLNELQEEVSELRGITETHSHKLEQIVDRQRELYLEIERRLSSVQAIEP</sequence>
<dbReference type="Gene3D" id="1.20.5.110">
    <property type="match status" value="1"/>
</dbReference>
<dbReference type="Proteomes" id="UP001528411">
    <property type="component" value="Unassembled WGS sequence"/>
</dbReference>
<evidence type="ECO:0000313" key="3">
    <source>
        <dbReference type="Proteomes" id="UP001528411"/>
    </source>
</evidence>
<organism evidence="2 3">
    <name type="scientific">Psychrosphaera algicola</name>
    <dbReference type="NCBI Taxonomy" id="3023714"/>
    <lineage>
        <taxon>Bacteria</taxon>
        <taxon>Pseudomonadati</taxon>
        <taxon>Pseudomonadota</taxon>
        <taxon>Gammaproteobacteria</taxon>
        <taxon>Alteromonadales</taxon>
        <taxon>Pseudoalteromonadaceae</taxon>
        <taxon>Psychrosphaera</taxon>
    </lineage>
</organism>
<protein>
    <submittedName>
        <fullName evidence="2">YbgF trimerization domain-containing protein</fullName>
    </submittedName>
</protein>